<reference evidence="3 4" key="1">
    <citation type="submission" date="2018-08" db="EMBL/GenBank/DDBJ databases">
        <title>Meiothermus terrae DSM 26712 genome sequencing project.</title>
        <authorList>
            <person name="Da Costa M.S."/>
            <person name="Albuquerque L."/>
            <person name="Raposo P."/>
            <person name="Froufe H.J.C."/>
            <person name="Barroso C.S."/>
            <person name="Egas C."/>
        </authorList>
    </citation>
    <scope>NUCLEOTIDE SEQUENCE [LARGE SCALE GENOMIC DNA]</scope>
    <source>
        <strain evidence="3 4">DSM 26712</strain>
    </source>
</reference>
<name>A0A399ETX5_9DEIN</name>
<proteinExistence type="predicted"/>
<dbReference type="RefSeq" id="WP_119314360.1">
    <property type="nucleotide sequence ID" value="NZ_QXDL01000035.1"/>
</dbReference>
<dbReference type="InterPro" id="IPR013785">
    <property type="entry name" value="Aldolase_TIM"/>
</dbReference>
<dbReference type="InterPro" id="IPR017853">
    <property type="entry name" value="GH"/>
</dbReference>
<dbReference type="PANTHER" id="PTHR43053:SF3">
    <property type="entry name" value="ALPHA-GALACTOSIDASE C-RELATED"/>
    <property type="match status" value="1"/>
</dbReference>
<dbReference type="EMBL" id="QXDL01000035">
    <property type="protein sequence ID" value="RIH87438.1"/>
    <property type="molecule type" value="Genomic_DNA"/>
</dbReference>
<dbReference type="SUPFAM" id="SSF51445">
    <property type="entry name" value="(Trans)glycosidases"/>
    <property type="match status" value="1"/>
</dbReference>
<dbReference type="InterPro" id="IPR050985">
    <property type="entry name" value="Alpha-glycosidase_related"/>
</dbReference>
<gene>
    <name evidence="3" type="primary">galA_1</name>
    <name evidence="3" type="ORF">Mterra_01190</name>
</gene>
<dbReference type="AlphaFoldDB" id="A0A399ETX5"/>
<dbReference type="PANTHER" id="PTHR43053">
    <property type="entry name" value="GLYCOSIDASE FAMILY 31"/>
    <property type="match status" value="1"/>
</dbReference>
<evidence type="ECO:0000313" key="4">
    <source>
        <dbReference type="Proteomes" id="UP000265715"/>
    </source>
</evidence>
<sequence length="625" mass="70038">MRPLLEDHTLSLRSPHLALRRCYPVVNGTTHYVEPTHVREGAHGLSLEYALPEGRFGLEARIQGDRCRVSYRLEGSPADLVLDSFGLHFARLEGVRAALRQGYHSWDGAEYAGLEAAPQPRTGYALTQLLPREGPGSAVLGFERHDRFQHRFTLAPGGLTVETLWDRKAPGPGGRCEAETLLAFAHAGVEEALREWARAVAQAADPPPRLPSGPITGWCSWYNLYGSISEENLLEHLQGAAGVAGREGLPMRVFQIDDGFTPEMGDWLEVRPQFPRGMKALLDDVRAAGFVPGLWIAPFVVGNRSRLYRLHPDWVVRDRHTGGPLVQMRFYGEFRWHKRSEEYYVLDATHPEALEYLRRVFRTWRQEWGCAYFKTDFMFFGMEHGPDRALHHTPGLTRVEIWRRVARMIRQEIGEALWVGCGAPLWPSVGLVDGIRTGRDVGAEWPPDARERLHGLALRNFGNHLLWEADPDCVLLRERFHHLSPLEQESLARFAAMMGGVMLTSDALDELSPARLELWRQCLEAAPGGCRFPLLGTGDPVLVQVRGDPARGAAVFLFNPTGEPAARRYTLADLGLEPPLFALDPAKGPLEQGPLEALTLELPPHQGTLLFLSHERLEHAPERLP</sequence>
<dbReference type="EC" id="3.2.1.22" evidence="3"/>
<dbReference type="GO" id="GO:0004557">
    <property type="term" value="F:alpha-galactosidase activity"/>
    <property type="evidence" value="ECO:0007669"/>
    <property type="project" value="UniProtKB-EC"/>
</dbReference>
<dbReference type="Gene3D" id="3.20.20.70">
    <property type="entry name" value="Aldolase class I"/>
    <property type="match status" value="1"/>
</dbReference>
<dbReference type="OrthoDB" id="9758822at2"/>
<dbReference type="GO" id="GO:0016052">
    <property type="term" value="P:carbohydrate catabolic process"/>
    <property type="evidence" value="ECO:0007669"/>
    <property type="project" value="InterPro"/>
</dbReference>
<dbReference type="CDD" id="cd14791">
    <property type="entry name" value="GH36"/>
    <property type="match status" value="1"/>
</dbReference>
<comment type="caution">
    <text evidence="3">The sequence shown here is derived from an EMBL/GenBank/DDBJ whole genome shotgun (WGS) entry which is preliminary data.</text>
</comment>
<protein>
    <submittedName>
        <fullName evidence="3">Alpha-galactosidase</fullName>
        <ecNumber evidence="3">3.2.1.22</ecNumber>
    </submittedName>
</protein>
<keyword evidence="4" id="KW-1185">Reference proteome</keyword>
<evidence type="ECO:0000256" key="2">
    <source>
        <dbReference type="ARBA" id="ARBA00023295"/>
    </source>
</evidence>
<dbReference type="Pfam" id="PF02065">
    <property type="entry name" value="Melibiase"/>
    <property type="match status" value="1"/>
</dbReference>
<keyword evidence="2 3" id="KW-0326">Glycosidase</keyword>
<dbReference type="InterPro" id="IPR002252">
    <property type="entry name" value="Glyco_hydro_36"/>
</dbReference>
<evidence type="ECO:0000256" key="1">
    <source>
        <dbReference type="ARBA" id="ARBA00022801"/>
    </source>
</evidence>
<evidence type="ECO:0000313" key="3">
    <source>
        <dbReference type="EMBL" id="RIH87438.1"/>
    </source>
</evidence>
<accession>A0A399ETX5</accession>
<dbReference type="Proteomes" id="UP000265715">
    <property type="component" value="Unassembled WGS sequence"/>
</dbReference>
<keyword evidence="1 3" id="KW-0378">Hydrolase</keyword>
<organism evidence="3 4">
    <name type="scientific">Calidithermus terrae</name>
    <dbReference type="NCBI Taxonomy" id="1408545"/>
    <lineage>
        <taxon>Bacteria</taxon>
        <taxon>Thermotogati</taxon>
        <taxon>Deinococcota</taxon>
        <taxon>Deinococci</taxon>
        <taxon>Thermales</taxon>
        <taxon>Thermaceae</taxon>
        <taxon>Calidithermus</taxon>
    </lineage>
</organism>